<dbReference type="AlphaFoldDB" id="A0A2I0KLF3"/>
<evidence type="ECO:0000313" key="3">
    <source>
        <dbReference type="Proteomes" id="UP000233551"/>
    </source>
</evidence>
<gene>
    <name evidence="2" type="ORF">CRG98_010325</name>
</gene>
<comment type="caution">
    <text evidence="2">The sequence shown here is derived from an EMBL/GenBank/DDBJ whole genome shotgun (WGS) entry which is preliminary data.</text>
</comment>
<organism evidence="2 3">
    <name type="scientific">Punica granatum</name>
    <name type="common">Pomegranate</name>
    <dbReference type="NCBI Taxonomy" id="22663"/>
    <lineage>
        <taxon>Eukaryota</taxon>
        <taxon>Viridiplantae</taxon>
        <taxon>Streptophyta</taxon>
        <taxon>Embryophyta</taxon>
        <taxon>Tracheophyta</taxon>
        <taxon>Spermatophyta</taxon>
        <taxon>Magnoliopsida</taxon>
        <taxon>eudicotyledons</taxon>
        <taxon>Gunneridae</taxon>
        <taxon>Pentapetalae</taxon>
        <taxon>rosids</taxon>
        <taxon>malvids</taxon>
        <taxon>Myrtales</taxon>
        <taxon>Lythraceae</taxon>
        <taxon>Punica</taxon>
    </lineage>
</organism>
<accession>A0A2I0KLF3</accession>
<name>A0A2I0KLF3_PUNGR</name>
<reference evidence="2 3" key="1">
    <citation type="submission" date="2017-11" db="EMBL/GenBank/DDBJ databases">
        <title>De-novo sequencing of pomegranate (Punica granatum L.) genome.</title>
        <authorList>
            <person name="Akparov Z."/>
            <person name="Amiraslanov A."/>
            <person name="Hajiyeva S."/>
            <person name="Abbasov M."/>
            <person name="Kaur K."/>
            <person name="Hamwieh A."/>
            <person name="Solovyev V."/>
            <person name="Salamov A."/>
            <person name="Braich B."/>
            <person name="Kosarev P."/>
            <person name="Mahmoud A."/>
            <person name="Hajiyev E."/>
            <person name="Babayeva S."/>
            <person name="Izzatullayeva V."/>
            <person name="Mammadov A."/>
            <person name="Mammadov A."/>
            <person name="Sharifova S."/>
            <person name="Ojaghi J."/>
            <person name="Eynullazada K."/>
            <person name="Bayramov B."/>
            <person name="Abdulazimova A."/>
            <person name="Shahmuradov I."/>
        </authorList>
    </citation>
    <scope>NUCLEOTIDE SEQUENCE [LARGE SCALE GENOMIC DNA]</scope>
    <source>
        <strain evidence="3">cv. AG2017</strain>
        <tissue evidence="2">Leaf</tissue>
    </source>
</reference>
<feature type="region of interest" description="Disordered" evidence="1">
    <location>
        <begin position="12"/>
        <end position="36"/>
    </location>
</feature>
<sequence length="120" mass="13849">MKSVSLFIADRNEEEAHWEHREPPSRHTAETHCRDPQPRPIALLKHRSIATLAMEEHHVWRRSLHRAKRERLWGDSGKDSTPATTSLSEVTDNLWVHRQPCRGSSGWRRAPAGPLLLQPT</sequence>
<evidence type="ECO:0000313" key="2">
    <source>
        <dbReference type="EMBL" id="PKI69324.1"/>
    </source>
</evidence>
<proteinExistence type="predicted"/>
<protein>
    <submittedName>
        <fullName evidence="2">Uncharacterized protein</fullName>
    </submittedName>
</protein>
<feature type="region of interest" description="Disordered" evidence="1">
    <location>
        <begin position="101"/>
        <end position="120"/>
    </location>
</feature>
<dbReference type="EMBL" id="PGOL01000513">
    <property type="protein sequence ID" value="PKI69324.1"/>
    <property type="molecule type" value="Genomic_DNA"/>
</dbReference>
<evidence type="ECO:0000256" key="1">
    <source>
        <dbReference type="SAM" id="MobiDB-lite"/>
    </source>
</evidence>
<dbReference type="Proteomes" id="UP000233551">
    <property type="component" value="Unassembled WGS sequence"/>
</dbReference>
<keyword evidence="3" id="KW-1185">Reference proteome</keyword>